<name>A0A5A5TZ90_LEUCI</name>
<organism evidence="2 3">
    <name type="scientific">Leuconostoc citreum</name>
    <dbReference type="NCBI Taxonomy" id="33964"/>
    <lineage>
        <taxon>Bacteria</taxon>
        <taxon>Bacillati</taxon>
        <taxon>Bacillota</taxon>
        <taxon>Bacilli</taxon>
        <taxon>Lactobacillales</taxon>
        <taxon>Lactobacillaceae</taxon>
        <taxon>Leuconostoc</taxon>
    </lineage>
</organism>
<dbReference type="EMBL" id="BJJW01000002">
    <property type="protein sequence ID" value="GDZ82893.1"/>
    <property type="molecule type" value="Genomic_DNA"/>
</dbReference>
<feature type="transmembrane region" description="Helical" evidence="1">
    <location>
        <begin position="170"/>
        <end position="189"/>
    </location>
</feature>
<dbReference type="Proteomes" id="UP000323274">
    <property type="component" value="Unassembled WGS sequence"/>
</dbReference>
<proteinExistence type="predicted"/>
<comment type="caution">
    <text evidence="2">The sequence shown here is derived from an EMBL/GenBank/DDBJ whole genome shotgun (WGS) entry which is preliminary data.</text>
</comment>
<protein>
    <submittedName>
        <fullName evidence="2">Uncharacterized protein</fullName>
    </submittedName>
</protein>
<accession>A0A5A5TZ90</accession>
<evidence type="ECO:0000313" key="2">
    <source>
        <dbReference type="EMBL" id="GDZ82893.1"/>
    </source>
</evidence>
<keyword evidence="1" id="KW-1133">Transmembrane helix</keyword>
<dbReference type="AlphaFoldDB" id="A0A5A5TZ90"/>
<gene>
    <name evidence="2" type="ORF">LCIT_01350</name>
</gene>
<evidence type="ECO:0000313" key="3">
    <source>
        <dbReference type="Proteomes" id="UP000323274"/>
    </source>
</evidence>
<feature type="transmembrane region" description="Helical" evidence="1">
    <location>
        <begin position="138"/>
        <end position="158"/>
    </location>
</feature>
<reference evidence="2 3" key="1">
    <citation type="submission" date="2019-04" db="EMBL/GenBank/DDBJ databases">
        <title>A pseudo-fructophilic Leuconostoc citreum strain F192-5 isolated from peel of satsuma mandarin: the first report for isolation and characterization of strain-dependent fructophilic-like characteristics.</title>
        <authorList>
            <person name="Maeno S."/>
            <person name="Tanizawa Y."/>
            <person name="Kajikawa A."/>
            <person name="Kanesaki Y."/>
            <person name="Kubota E."/>
            <person name="Arita M."/>
            <person name="Leon D."/>
            <person name="Endo A."/>
        </authorList>
    </citation>
    <scope>NUCLEOTIDE SEQUENCE [LARGE SCALE GENOMIC DNA]</scope>
    <source>
        <strain evidence="2 3">F192-5</strain>
    </source>
</reference>
<sequence length="256" mass="30504">MPNTNNQTKRFIKKYPETFSIKNILIGKSPTKTLKIAKIIFYFSFVIMGVINFNIETSMLTSNILLGFSVICEIIYLILFKKWLNANTYYHDLINIEYFLKNKLYLKNDYFIMYGKITDYKKTKYTNKTNFFSKKNNTIFSACILLLITTLISNINNINDFLISNIQKMNIKLIILIIIFLILPAYTMYTIESDFKSKKYEAEEALKDIEHRFFDRKNGKFNIELLIVTFYKNKTKHQFVVIEKYISRWQTNKMPK</sequence>
<keyword evidence="1" id="KW-0812">Transmembrane</keyword>
<keyword evidence="1" id="KW-0472">Membrane</keyword>
<feature type="transmembrane region" description="Helical" evidence="1">
    <location>
        <begin position="36"/>
        <end position="55"/>
    </location>
</feature>
<feature type="transmembrane region" description="Helical" evidence="1">
    <location>
        <begin position="61"/>
        <end position="80"/>
    </location>
</feature>
<evidence type="ECO:0000256" key="1">
    <source>
        <dbReference type="SAM" id="Phobius"/>
    </source>
</evidence>
<dbReference type="RefSeq" id="WP_149333514.1">
    <property type="nucleotide sequence ID" value="NZ_BJJW01000002.1"/>
</dbReference>